<feature type="compositionally biased region" description="Low complexity" evidence="1">
    <location>
        <begin position="8"/>
        <end position="18"/>
    </location>
</feature>
<dbReference type="InterPro" id="IPR032675">
    <property type="entry name" value="LRR_dom_sf"/>
</dbReference>
<reference evidence="3 4" key="1">
    <citation type="journal article" date="2019" name="Nat. Ecol. Evol.">
        <title>Megaphylogeny resolves global patterns of mushroom evolution.</title>
        <authorList>
            <person name="Varga T."/>
            <person name="Krizsan K."/>
            <person name="Foldi C."/>
            <person name="Dima B."/>
            <person name="Sanchez-Garcia M."/>
            <person name="Sanchez-Ramirez S."/>
            <person name="Szollosi G.J."/>
            <person name="Szarkandi J.G."/>
            <person name="Papp V."/>
            <person name="Albert L."/>
            <person name="Andreopoulos W."/>
            <person name="Angelini C."/>
            <person name="Antonin V."/>
            <person name="Barry K.W."/>
            <person name="Bougher N.L."/>
            <person name="Buchanan P."/>
            <person name="Buyck B."/>
            <person name="Bense V."/>
            <person name="Catcheside P."/>
            <person name="Chovatia M."/>
            <person name="Cooper J."/>
            <person name="Damon W."/>
            <person name="Desjardin D."/>
            <person name="Finy P."/>
            <person name="Geml J."/>
            <person name="Haridas S."/>
            <person name="Hughes K."/>
            <person name="Justo A."/>
            <person name="Karasinski D."/>
            <person name="Kautmanova I."/>
            <person name="Kiss B."/>
            <person name="Kocsube S."/>
            <person name="Kotiranta H."/>
            <person name="LaButti K.M."/>
            <person name="Lechner B.E."/>
            <person name="Liimatainen K."/>
            <person name="Lipzen A."/>
            <person name="Lukacs Z."/>
            <person name="Mihaltcheva S."/>
            <person name="Morgado L.N."/>
            <person name="Niskanen T."/>
            <person name="Noordeloos M.E."/>
            <person name="Ohm R.A."/>
            <person name="Ortiz-Santana B."/>
            <person name="Ovrebo C."/>
            <person name="Racz N."/>
            <person name="Riley R."/>
            <person name="Savchenko A."/>
            <person name="Shiryaev A."/>
            <person name="Soop K."/>
            <person name="Spirin V."/>
            <person name="Szebenyi C."/>
            <person name="Tomsovsky M."/>
            <person name="Tulloss R.E."/>
            <person name="Uehling J."/>
            <person name="Grigoriev I.V."/>
            <person name="Vagvolgyi C."/>
            <person name="Papp T."/>
            <person name="Martin F.M."/>
            <person name="Miettinen O."/>
            <person name="Hibbett D.S."/>
            <person name="Nagy L.G."/>
        </authorList>
    </citation>
    <scope>NUCLEOTIDE SEQUENCE [LARGE SCALE GENOMIC DNA]</scope>
    <source>
        <strain evidence="3 4">FP101781</strain>
    </source>
</reference>
<proteinExistence type="predicted"/>
<keyword evidence="4" id="KW-1185">Reference proteome</keyword>
<dbReference type="Gene3D" id="1.20.1280.50">
    <property type="match status" value="1"/>
</dbReference>
<evidence type="ECO:0000259" key="2">
    <source>
        <dbReference type="Pfam" id="PF12937"/>
    </source>
</evidence>
<evidence type="ECO:0000313" key="3">
    <source>
        <dbReference type="EMBL" id="TEB31499.1"/>
    </source>
</evidence>
<protein>
    <recommendedName>
        <fullName evidence="2">F-box domain-containing protein</fullName>
    </recommendedName>
</protein>
<feature type="region of interest" description="Disordered" evidence="1">
    <location>
        <begin position="560"/>
        <end position="597"/>
    </location>
</feature>
<feature type="region of interest" description="Disordered" evidence="1">
    <location>
        <begin position="1"/>
        <end position="25"/>
    </location>
</feature>
<dbReference type="AlphaFoldDB" id="A0A4Y7TD75"/>
<gene>
    <name evidence="3" type="ORF">FA13DRAFT_1732346</name>
</gene>
<sequence>MPTGGGTRLWPPTTTTYTDHNADGSKMPEPARDVVQIRRRILELENELYAWKTRHNSLILPGRLPADVLFQIFRYVVAACMGEWCQKPLSWIHVTHVCSHWRLVALECVALWSQVSFFHPGCTKAMLQRSRDAPLSVSFVRKESYRHNEMLENILAQIQRLRSLEIKEDDGNRLAFGSILAKLTKATAPILEDLSLTKVTDRYEYEIPVFPEGWAPSLRRLVLTRFRIPSWSNLPLGPSLTTVDLHQSPLNRGIARPTPVLFFGVLRRMPLLRSLSITSLLPVKGSGYKELDTPIQLCSLCPALRRLYLCDSARALNNLAKSVHFPKRLQFMIAFKGDFTYVALSTCIDHLRGAWEVLQTGVQALTSDECHTHWHPFLGRGHQFTFSFDPEKLGGYDSDFSVTFKDPDLSTGEIVLAFRTALDLSSLQAIHIHRSTSMTTSTWKRVFSNLQALHTAGFWCSDVSSFVRALHDTTAGRVNAGDSTSVPGLGFPALRAMDFQESEWALKGASYRFLRAAVNAWPSSRPPTRLDILMCINICKEDVKILQELSPKLQVDWDDHAYYPSEDPDLHPKIVSSEDEEDEEDDWEEDEEDSSSD</sequence>
<comment type="caution">
    <text evidence="3">The sequence shown here is derived from an EMBL/GenBank/DDBJ whole genome shotgun (WGS) entry which is preliminary data.</text>
</comment>
<dbReference type="Pfam" id="PF12937">
    <property type="entry name" value="F-box-like"/>
    <property type="match status" value="1"/>
</dbReference>
<dbReference type="Gene3D" id="3.80.10.10">
    <property type="entry name" value="Ribonuclease Inhibitor"/>
    <property type="match status" value="1"/>
</dbReference>
<dbReference type="InterPro" id="IPR001810">
    <property type="entry name" value="F-box_dom"/>
</dbReference>
<name>A0A4Y7TD75_COPMI</name>
<evidence type="ECO:0000256" key="1">
    <source>
        <dbReference type="SAM" id="MobiDB-lite"/>
    </source>
</evidence>
<organism evidence="3 4">
    <name type="scientific">Coprinellus micaceus</name>
    <name type="common">Glistening ink-cap mushroom</name>
    <name type="synonym">Coprinus micaceus</name>
    <dbReference type="NCBI Taxonomy" id="71717"/>
    <lineage>
        <taxon>Eukaryota</taxon>
        <taxon>Fungi</taxon>
        <taxon>Dikarya</taxon>
        <taxon>Basidiomycota</taxon>
        <taxon>Agaricomycotina</taxon>
        <taxon>Agaricomycetes</taxon>
        <taxon>Agaricomycetidae</taxon>
        <taxon>Agaricales</taxon>
        <taxon>Agaricineae</taxon>
        <taxon>Psathyrellaceae</taxon>
        <taxon>Coprinellus</taxon>
    </lineage>
</organism>
<feature type="compositionally biased region" description="Acidic residues" evidence="1">
    <location>
        <begin position="577"/>
        <end position="597"/>
    </location>
</feature>
<feature type="domain" description="F-box" evidence="2">
    <location>
        <begin position="63"/>
        <end position="117"/>
    </location>
</feature>
<accession>A0A4Y7TD75</accession>
<dbReference type="OrthoDB" id="3172239at2759"/>
<dbReference type="EMBL" id="QPFP01000018">
    <property type="protein sequence ID" value="TEB31499.1"/>
    <property type="molecule type" value="Genomic_DNA"/>
</dbReference>
<dbReference type="SUPFAM" id="SSF52047">
    <property type="entry name" value="RNI-like"/>
    <property type="match status" value="1"/>
</dbReference>
<dbReference type="Proteomes" id="UP000298030">
    <property type="component" value="Unassembled WGS sequence"/>
</dbReference>
<dbReference type="STRING" id="71717.A0A4Y7TD75"/>
<evidence type="ECO:0000313" key="4">
    <source>
        <dbReference type="Proteomes" id="UP000298030"/>
    </source>
</evidence>